<sequence length="51" mass="6367">MKINGQPHAFKYIFVFVFKIKTQGMFIFLVLFWVNQNIIIYFRYKQKYQLI</sequence>
<dbReference type="AlphaFoldDB" id="A0A6V7XAK1"/>
<protein>
    <submittedName>
        <fullName evidence="2">Uncharacterized protein</fullName>
    </submittedName>
</protein>
<comment type="caution">
    <text evidence="2">The sequence shown here is derived from an EMBL/GenBank/DDBJ whole genome shotgun (WGS) entry which is preliminary data.</text>
</comment>
<dbReference type="EMBL" id="CAJEWN010001300">
    <property type="protein sequence ID" value="CAD2196298.1"/>
    <property type="molecule type" value="Genomic_DNA"/>
</dbReference>
<proteinExistence type="predicted"/>
<keyword evidence="1" id="KW-0472">Membrane</keyword>
<organism evidence="2 3">
    <name type="scientific">Meloidogyne enterolobii</name>
    <name type="common">Root-knot nematode worm</name>
    <name type="synonym">Meloidogyne mayaguensis</name>
    <dbReference type="NCBI Taxonomy" id="390850"/>
    <lineage>
        <taxon>Eukaryota</taxon>
        <taxon>Metazoa</taxon>
        <taxon>Ecdysozoa</taxon>
        <taxon>Nematoda</taxon>
        <taxon>Chromadorea</taxon>
        <taxon>Rhabditida</taxon>
        <taxon>Tylenchina</taxon>
        <taxon>Tylenchomorpha</taxon>
        <taxon>Tylenchoidea</taxon>
        <taxon>Meloidogynidae</taxon>
        <taxon>Meloidogyninae</taxon>
        <taxon>Meloidogyne</taxon>
    </lineage>
</organism>
<feature type="transmembrane region" description="Helical" evidence="1">
    <location>
        <begin position="12"/>
        <end position="34"/>
    </location>
</feature>
<gene>
    <name evidence="2" type="ORF">MENT_LOCUS49454</name>
</gene>
<evidence type="ECO:0000313" key="3">
    <source>
        <dbReference type="Proteomes" id="UP000580250"/>
    </source>
</evidence>
<reference evidence="2 3" key="1">
    <citation type="submission" date="2020-08" db="EMBL/GenBank/DDBJ databases">
        <authorList>
            <person name="Koutsovoulos G."/>
            <person name="Danchin GJ E."/>
        </authorList>
    </citation>
    <scope>NUCLEOTIDE SEQUENCE [LARGE SCALE GENOMIC DNA]</scope>
</reference>
<keyword evidence="1" id="KW-0812">Transmembrane</keyword>
<evidence type="ECO:0000256" key="1">
    <source>
        <dbReference type="SAM" id="Phobius"/>
    </source>
</evidence>
<accession>A0A6V7XAK1</accession>
<dbReference type="Proteomes" id="UP000580250">
    <property type="component" value="Unassembled WGS sequence"/>
</dbReference>
<evidence type="ECO:0000313" key="2">
    <source>
        <dbReference type="EMBL" id="CAD2196298.1"/>
    </source>
</evidence>
<name>A0A6V7XAK1_MELEN</name>
<keyword evidence="1" id="KW-1133">Transmembrane helix</keyword>